<dbReference type="Pfam" id="PF01451">
    <property type="entry name" value="LMWPc"/>
    <property type="match status" value="1"/>
</dbReference>
<dbReference type="SMART" id="SM00226">
    <property type="entry name" value="LMWPc"/>
    <property type="match status" value="1"/>
</dbReference>
<evidence type="ECO:0000256" key="1">
    <source>
        <dbReference type="ARBA" id="ARBA00011063"/>
    </source>
</evidence>
<evidence type="ECO:0000259" key="5">
    <source>
        <dbReference type="SMART" id="SM00226"/>
    </source>
</evidence>
<protein>
    <submittedName>
        <fullName evidence="6">Protein-arginine-phosphatase</fullName>
    </submittedName>
</protein>
<evidence type="ECO:0000313" key="7">
    <source>
        <dbReference type="Proteomes" id="UP000676917"/>
    </source>
</evidence>
<dbReference type="InterPro" id="IPR017867">
    <property type="entry name" value="Tyr_phospatase_low_mol_wt"/>
</dbReference>
<evidence type="ECO:0000256" key="4">
    <source>
        <dbReference type="PIRSR" id="PIRSR617867-1"/>
    </source>
</evidence>
<proteinExistence type="inferred from homology"/>
<evidence type="ECO:0000256" key="2">
    <source>
        <dbReference type="ARBA" id="ARBA00022801"/>
    </source>
</evidence>
<dbReference type="PRINTS" id="PR00719">
    <property type="entry name" value="LMWPTPASE"/>
</dbReference>
<dbReference type="PANTHER" id="PTHR11717:SF31">
    <property type="entry name" value="LOW MOLECULAR WEIGHT PROTEIN-TYROSINE-PHOSPHATASE ETP-RELATED"/>
    <property type="match status" value="1"/>
</dbReference>
<dbReference type="GO" id="GO:0004725">
    <property type="term" value="F:protein tyrosine phosphatase activity"/>
    <property type="evidence" value="ECO:0007669"/>
    <property type="project" value="InterPro"/>
</dbReference>
<organism evidence="6 7">
    <name type="scientific">Ornithinibacillus bavariensis</name>
    <dbReference type="NCBI Taxonomy" id="545502"/>
    <lineage>
        <taxon>Bacteria</taxon>
        <taxon>Bacillati</taxon>
        <taxon>Bacillota</taxon>
        <taxon>Bacilli</taxon>
        <taxon>Bacillales</taxon>
        <taxon>Bacillaceae</taxon>
        <taxon>Ornithinibacillus</taxon>
    </lineage>
</organism>
<dbReference type="SUPFAM" id="SSF52788">
    <property type="entry name" value="Phosphotyrosine protein phosphatases I"/>
    <property type="match status" value="1"/>
</dbReference>
<reference evidence="6" key="1">
    <citation type="submission" date="2021-03" db="EMBL/GenBank/DDBJ databases">
        <title>Antimicrobial resistance genes in bacteria isolated from Japanese honey, and their potential for conferring macrolide and lincosamide resistance in the American foulbrood pathogen Paenibacillus larvae.</title>
        <authorList>
            <person name="Okamoto M."/>
            <person name="Kumagai M."/>
            <person name="Kanamori H."/>
            <person name="Takamatsu D."/>
        </authorList>
    </citation>
    <scope>NUCLEOTIDE SEQUENCE</scope>
    <source>
        <strain evidence="6">J43TS3</strain>
    </source>
</reference>
<dbReference type="PANTHER" id="PTHR11717">
    <property type="entry name" value="LOW MOLECULAR WEIGHT PROTEIN TYROSINE PHOSPHATASE"/>
    <property type="match status" value="1"/>
</dbReference>
<comment type="similarity">
    <text evidence="1">Belongs to the low molecular weight phosphotyrosine protein phosphatase family.</text>
</comment>
<dbReference type="InterPro" id="IPR036196">
    <property type="entry name" value="Ptyr_pPase_sf"/>
</dbReference>
<sequence length="203" mass="23573">MRILFVCTGNTCRSPMAEALLKNKMPTAEVKSAGIFAAKNQRASKHAVDVLEKKGIRLDHLSKPVDEKLLNWADVVLTMTTQHKQSLIMEFPIFQEKYYTLKEFVSDSDKKIWEELKVLYAEYELKRSQFLHEHGNKLDYKALEQQLREYLQADLDKINQLESSLINYDISDPFGGNLTIYQKTLEELDNYITLLIKKLQIKG</sequence>
<feature type="domain" description="Phosphotyrosine protein phosphatase I" evidence="5">
    <location>
        <begin position="1"/>
        <end position="198"/>
    </location>
</feature>
<dbReference type="Gene3D" id="3.40.50.2300">
    <property type="match status" value="1"/>
</dbReference>
<dbReference type="CDD" id="cd16344">
    <property type="entry name" value="LMWPAP"/>
    <property type="match status" value="1"/>
</dbReference>
<keyword evidence="3" id="KW-0904">Protein phosphatase</keyword>
<evidence type="ECO:0000256" key="3">
    <source>
        <dbReference type="ARBA" id="ARBA00022912"/>
    </source>
</evidence>
<keyword evidence="7" id="KW-1185">Reference proteome</keyword>
<dbReference type="EMBL" id="BORP01000002">
    <property type="protein sequence ID" value="GIO26848.1"/>
    <property type="molecule type" value="Genomic_DNA"/>
</dbReference>
<dbReference type="AlphaFoldDB" id="A0A920C6R1"/>
<keyword evidence="2" id="KW-0378">Hydrolase</keyword>
<dbReference type="InterPro" id="IPR050438">
    <property type="entry name" value="LMW_PTPase"/>
</dbReference>
<dbReference type="InterPro" id="IPR023485">
    <property type="entry name" value="Ptyr_pPase"/>
</dbReference>
<accession>A0A920C6R1</accession>
<dbReference type="RefSeq" id="WP_212920352.1">
    <property type="nucleotide sequence ID" value="NZ_BORP01000002.1"/>
</dbReference>
<gene>
    <name evidence="6" type="primary">ywlE</name>
    <name evidence="6" type="ORF">J43TS3_14590</name>
</gene>
<name>A0A920C6R1_9BACI</name>
<comment type="caution">
    <text evidence="6">The sequence shown here is derived from an EMBL/GenBank/DDBJ whole genome shotgun (WGS) entry which is preliminary data.</text>
</comment>
<feature type="active site" description="Nucleophile" evidence="4">
    <location>
        <position position="7"/>
    </location>
</feature>
<dbReference type="Proteomes" id="UP000676917">
    <property type="component" value="Unassembled WGS sequence"/>
</dbReference>
<feature type="active site" description="Nucleophile" evidence="4">
    <location>
        <position position="13"/>
    </location>
</feature>
<evidence type="ECO:0000313" key="6">
    <source>
        <dbReference type="EMBL" id="GIO26848.1"/>
    </source>
</evidence>